<dbReference type="GO" id="GO:0032259">
    <property type="term" value="P:methylation"/>
    <property type="evidence" value="ECO:0007669"/>
    <property type="project" value="UniProtKB-KW"/>
</dbReference>
<dbReference type="EMBL" id="FTPD01000045">
    <property type="protein sequence ID" value="SIT58140.1"/>
    <property type="molecule type" value="Genomic_DNA"/>
</dbReference>
<feature type="domain" description="Methyltransferase FkbM" evidence="1">
    <location>
        <begin position="176"/>
        <end position="242"/>
    </location>
</feature>
<keyword evidence="2" id="KW-0489">Methyltransferase</keyword>
<dbReference type="InterPro" id="IPR052514">
    <property type="entry name" value="SAM-dependent_MTase"/>
</dbReference>
<reference evidence="3" key="1">
    <citation type="submission" date="2017-01" db="EMBL/GenBank/DDBJ databases">
        <authorList>
            <person name="Brunel B."/>
        </authorList>
    </citation>
    <scope>NUCLEOTIDE SEQUENCE [LARGE SCALE GENOMIC DNA]</scope>
</reference>
<keyword evidence="2" id="KW-0808">Transferase</keyword>
<dbReference type="InterPro" id="IPR029063">
    <property type="entry name" value="SAM-dependent_MTases_sf"/>
</dbReference>
<keyword evidence="3" id="KW-1185">Reference proteome</keyword>
<dbReference type="PANTHER" id="PTHR34203">
    <property type="entry name" value="METHYLTRANSFERASE, FKBM FAMILY PROTEIN"/>
    <property type="match status" value="1"/>
</dbReference>
<name>A0A1R3VH13_9HYPH</name>
<sequence>MTVGPITRLRSELSALFKVVPFTERLRYLASILRALPSVLGRRTLAPADALMRHDVKMYLNGQVVTIPVGDVSRLLAGKDYTPTFGGIREMYASNVYLRAFRPGIVLRNVVDLGGNRGLFSLLAVKAYGADLAVSVEPVPHFGPVLKRLAEANQIALTRLPREEKFASATAGDDRVTIPDLMERYGLKEIDFIKCDIEGGEFDVFAGDPAWLRKVRNIALEMHPAKGSCAKLIETLERAGYSVLPTDQFGARVGTDGPHYLYASRTGDLVDAIPA</sequence>
<dbReference type="SUPFAM" id="SSF53335">
    <property type="entry name" value="S-adenosyl-L-methionine-dependent methyltransferases"/>
    <property type="match status" value="1"/>
</dbReference>
<dbReference type="InterPro" id="IPR006342">
    <property type="entry name" value="FkbM_mtfrase"/>
</dbReference>
<dbReference type="GO" id="GO:0008168">
    <property type="term" value="F:methyltransferase activity"/>
    <property type="evidence" value="ECO:0007669"/>
    <property type="project" value="UniProtKB-KW"/>
</dbReference>
<evidence type="ECO:0000313" key="3">
    <source>
        <dbReference type="Proteomes" id="UP000188388"/>
    </source>
</evidence>
<dbReference type="STRING" id="1631249.BQ8794_50242"/>
<evidence type="ECO:0000313" key="2">
    <source>
        <dbReference type="EMBL" id="SIT58140.1"/>
    </source>
</evidence>
<evidence type="ECO:0000259" key="1">
    <source>
        <dbReference type="Pfam" id="PF05050"/>
    </source>
</evidence>
<proteinExistence type="predicted"/>
<dbReference type="Pfam" id="PF05050">
    <property type="entry name" value="Methyltransf_21"/>
    <property type="match status" value="1"/>
</dbReference>
<dbReference type="Gene3D" id="3.40.50.150">
    <property type="entry name" value="Vaccinia Virus protein VP39"/>
    <property type="match status" value="1"/>
</dbReference>
<organism evidence="2 3">
    <name type="scientific">Mesorhizobium prunaredense</name>
    <dbReference type="NCBI Taxonomy" id="1631249"/>
    <lineage>
        <taxon>Bacteria</taxon>
        <taxon>Pseudomonadati</taxon>
        <taxon>Pseudomonadota</taxon>
        <taxon>Alphaproteobacteria</taxon>
        <taxon>Hyphomicrobiales</taxon>
        <taxon>Phyllobacteriaceae</taxon>
        <taxon>Mesorhizobium</taxon>
    </lineage>
</organism>
<dbReference type="PANTHER" id="PTHR34203:SF15">
    <property type="entry name" value="SLL1173 PROTEIN"/>
    <property type="match status" value="1"/>
</dbReference>
<gene>
    <name evidence="2" type="ORF">BQ8794_50242</name>
</gene>
<dbReference type="RefSeq" id="WP_077381253.1">
    <property type="nucleotide sequence ID" value="NZ_FTPD01000045.1"/>
</dbReference>
<dbReference type="AlphaFoldDB" id="A0A1R3VH13"/>
<protein>
    <submittedName>
        <fullName evidence="2">Methyltransferase FkbM family</fullName>
    </submittedName>
</protein>
<dbReference type="Proteomes" id="UP000188388">
    <property type="component" value="Unassembled WGS sequence"/>
</dbReference>
<accession>A0A1R3VH13</accession>